<evidence type="ECO:0000256" key="5">
    <source>
        <dbReference type="SAM" id="Phobius"/>
    </source>
</evidence>
<dbReference type="PROSITE" id="PS00216">
    <property type="entry name" value="SUGAR_TRANSPORT_1"/>
    <property type="match status" value="1"/>
</dbReference>
<dbReference type="PROSITE" id="PS50850">
    <property type="entry name" value="MFS"/>
    <property type="match status" value="1"/>
</dbReference>
<dbReference type="GO" id="GO:0022857">
    <property type="term" value="F:transmembrane transporter activity"/>
    <property type="evidence" value="ECO:0007669"/>
    <property type="project" value="InterPro"/>
</dbReference>
<keyword evidence="8" id="KW-1185">Reference proteome</keyword>
<dbReference type="PANTHER" id="PTHR24064">
    <property type="entry name" value="SOLUTE CARRIER FAMILY 22 MEMBER"/>
    <property type="match status" value="1"/>
</dbReference>
<dbReference type="GO" id="GO:0016020">
    <property type="term" value="C:membrane"/>
    <property type="evidence" value="ECO:0007669"/>
    <property type="project" value="UniProtKB-SubCell"/>
</dbReference>
<comment type="caution">
    <text evidence="7">The sequence shown here is derived from an EMBL/GenBank/DDBJ whole genome shotgun (WGS) entry which is preliminary data.</text>
</comment>
<evidence type="ECO:0000313" key="7">
    <source>
        <dbReference type="EMBL" id="KOB56709.1"/>
    </source>
</evidence>
<feature type="domain" description="Major facilitator superfamily (MFS) profile" evidence="6">
    <location>
        <begin position="123"/>
        <end position="562"/>
    </location>
</feature>
<comment type="subcellular location">
    <subcellularLocation>
        <location evidence="1">Membrane</location>
        <topology evidence="1">Multi-pass membrane protein</topology>
    </subcellularLocation>
</comment>
<keyword evidence="2 5" id="KW-0812">Transmembrane</keyword>
<feature type="transmembrane region" description="Helical" evidence="5">
    <location>
        <begin position="41"/>
        <end position="61"/>
    </location>
</feature>
<keyword evidence="4 5" id="KW-0472">Membrane</keyword>
<dbReference type="STRING" id="104452.A0A0L7K3V5"/>
<dbReference type="InterPro" id="IPR036259">
    <property type="entry name" value="MFS_trans_sf"/>
</dbReference>
<gene>
    <name evidence="7" type="ORF">OBRU01_25806</name>
</gene>
<feature type="transmembrane region" description="Helical" evidence="5">
    <location>
        <begin position="296"/>
        <end position="314"/>
    </location>
</feature>
<dbReference type="InterPro" id="IPR005829">
    <property type="entry name" value="Sugar_transporter_CS"/>
</dbReference>
<protein>
    <submittedName>
        <fullName evidence="7">Organic cation transporter</fullName>
    </submittedName>
</protein>
<evidence type="ECO:0000313" key="8">
    <source>
        <dbReference type="Proteomes" id="UP000037510"/>
    </source>
</evidence>
<feature type="transmembrane region" description="Helical" evidence="5">
    <location>
        <begin position="420"/>
        <end position="442"/>
    </location>
</feature>
<sequence>MLAPEREDSLPDKLENEQKKIDLDTILVEEIGQFGRFQLRVLLLAVIVVIFAAWGASEYVFTTARINTRCLIPQCDTEEPEYSPDWILNAVPGTEGSPDNCQRYGNSSAVVPGVCPAALFDQDVLLPCEEYVYETTDTVVYDCYGYLMKLNFKCFSKQYLPDNSNTPLFQYGLACDEWRRTLIGSMRTFGTLTALPITGFISDRWGRRTALTINAVNTAWLGVTRYWADTYIGFIISEVVESTFGSGGFSTAYILVMEVMGPKYRVAAGATMNTFFSVGQITMGLIAWGVPNWRKFTLTLYIPQFLTIAYFWIMTESVRWYMSKGRFEESEALLEKIARTNGKHLSPKSLAALRQTAEEEKQRKALEDIEKVNEPWLIVLVFRHKRILLRCLVSPVWWITTTFIYYGMSINSVNMSGNRYLNYVAVSAAEIPGYWTAVYLMAKIGRRPVLMGAFWVCAACQVAYIFLPTEQYAASLTVYLIGKYSIAIVMTSVYVYTAELYPTKYRHSLFAFSSMMGRIGSIVAPLTPAFGDATFDEMPFVLFASFALLSGILILLTPETLGTKLPDTMEDAENIGRKK</sequence>
<reference evidence="7 8" key="1">
    <citation type="journal article" date="2015" name="Genome Biol. Evol.">
        <title>The genome of winter moth (Operophtera brumata) provides a genomic perspective on sexual dimorphism and phenology.</title>
        <authorList>
            <person name="Derks M.F."/>
            <person name="Smit S."/>
            <person name="Salis L."/>
            <person name="Schijlen E."/>
            <person name="Bossers A."/>
            <person name="Mateman C."/>
            <person name="Pijl A.S."/>
            <person name="de Ridder D."/>
            <person name="Groenen M.A."/>
            <person name="Visser M.E."/>
            <person name="Megens H.J."/>
        </authorList>
    </citation>
    <scope>NUCLEOTIDE SEQUENCE [LARGE SCALE GENOMIC DNA]</scope>
    <source>
        <strain evidence="7">WM2013NL</strain>
        <tissue evidence="7">Head and thorax</tissue>
    </source>
</reference>
<organism evidence="7 8">
    <name type="scientific">Operophtera brumata</name>
    <name type="common">Winter moth</name>
    <name type="synonym">Phalaena brumata</name>
    <dbReference type="NCBI Taxonomy" id="104452"/>
    <lineage>
        <taxon>Eukaryota</taxon>
        <taxon>Metazoa</taxon>
        <taxon>Ecdysozoa</taxon>
        <taxon>Arthropoda</taxon>
        <taxon>Hexapoda</taxon>
        <taxon>Insecta</taxon>
        <taxon>Pterygota</taxon>
        <taxon>Neoptera</taxon>
        <taxon>Endopterygota</taxon>
        <taxon>Lepidoptera</taxon>
        <taxon>Glossata</taxon>
        <taxon>Ditrysia</taxon>
        <taxon>Geometroidea</taxon>
        <taxon>Geometridae</taxon>
        <taxon>Larentiinae</taxon>
        <taxon>Operophtera</taxon>
    </lineage>
</organism>
<feature type="transmembrane region" description="Helical" evidence="5">
    <location>
        <begin position="508"/>
        <end position="526"/>
    </location>
</feature>
<feature type="transmembrane region" description="Helical" evidence="5">
    <location>
        <begin position="538"/>
        <end position="556"/>
    </location>
</feature>
<evidence type="ECO:0000256" key="4">
    <source>
        <dbReference type="ARBA" id="ARBA00023136"/>
    </source>
</evidence>
<dbReference type="InterPro" id="IPR020846">
    <property type="entry name" value="MFS_dom"/>
</dbReference>
<keyword evidence="3 5" id="KW-1133">Transmembrane helix</keyword>
<evidence type="ECO:0000256" key="1">
    <source>
        <dbReference type="ARBA" id="ARBA00004141"/>
    </source>
</evidence>
<dbReference type="AlphaFoldDB" id="A0A0L7K3V5"/>
<accession>A0A0L7K3V5</accession>
<proteinExistence type="predicted"/>
<dbReference type="Gene3D" id="1.20.1250.20">
    <property type="entry name" value="MFS general substrate transporter like domains"/>
    <property type="match status" value="1"/>
</dbReference>
<name>A0A0L7K3V5_OPEBR</name>
<dbReference type="EMBL" id="JTDY01011376">
    <property type="protein sequence ID" value="KOB56709.1"/>
    <property type="molecule type" value="Genomic_DNA"/>
</dbReference>
<evidence type="ECO:0000259" key="6">
    <source>
        <dbReference type="PROSITE" id="PS50850"/>
    </source>
</evidence>
<dbReference type="Pfam" id="PF00083">
    <property type="entry name" value="Sugar_tr"/>
    <property type="match status" value="1"/>
</dbReference>
<feature type="transmembrane region" description="Helical" evidence="5">
    <location>
        <begin position="449"/>
        <end position="467"/>
    </location>
</feature>
<dbReference type="SUPFAM" id="SSF103473">
    <property type="entry name" value="MFS general substrate transporter"/>
    <property type="match status" value="1"/>
</dbReference>
<feature type="transmembrane region" description="Helical" evidence="5">
    <location>
        <begin position="266"/>
        <end position="290"/>
    </location>
</feature>
<evidence type="ECO:0000256" key="2">
    <source>
        <dbReference type="ARBA" id="ARBA00022692"/>
    </source>
</evidence>
<evidence type="ECO:0000256" key="3">
    <source>
        <dbReference type="ARBA" id="ARBA00022989"/>
    </source>
</evidence>
<feature type="transmembrane region" description="Helical" evidence="5">
    <location>
        <begin position="473"/>
        <end position="496"/>
    </location>
</feature>
<feature type="transmembrane region" description="Helical" evidence="5">
    <location>
        <begin position="387"/>
        <end position="408"/>
    </location>
</feature>
<dbReference type="InterPro" id="IPR005828">
    <property type="entry name" value="MFS_sugar_transport-like"/>
</dbReference>
<dbReference type="Proteomes" id="UP000037510">
    <property type="component" value="Unassembled WGS sequence"/>
</dbReference>